<sequence length="234" mass="25744">MTSTVLLNNVDHHDLRVIPGHGAAFGDNINQVRVFPTEFEELQREYPIFFRRDGEGALAAVALLGLDRDENLFLDEAGWQARYVPATQRRGPFRIGRPADGEPVIHVDLDHPRLSREEGLPLFLPHGGNAPSLEQAAGVLRIIHDGLAVLPAMFAAFEQAGLIEPVAVEIQLSDARRYTLPGLHAVSEERLAALDGQALARLHRDGFLRLAFLAAASLANVHRLIDLKNRRATA</sequence>
<protein>
    <submittedName>
        <fullName evidence="1">Peptide ABC transporter permease</fullName>
    </submittedName>
</protein>
<dbReference type="OrthoDB" id="8888710at2"/>
<name>A0A396RRR6_9SPHN</name>
<dbReference type="InterPro" id="IPR010836">
    <property type="entry name" value="SapC"/>
</dbReference>
<evidence type="ECO:0000313" key="1">
    <source>
        <dbReference type="EMBL" id="RHW19099.1"/>
    </source>
</evidence>
<dbReference type="Pfam" id="PF07277">
    <property type="entry name" value="SapC"/>
    <property type="match status" value="1"/>
</dbReference>
<dbReference type="EMBL" id="QWLV01000001">
    <property type="protein sequence ID" value="RHW19099.1"/>
    <property type="molecule type" value="Genomic_DNA"/>
</dbReference>
<comment type="caution">
    <text evidence="1">The sequence shown here is derived from an EMBL/GenBank/DDBJ whole genome shotgun (WGS) entry which is preliminary data.</text>
</comment>
<organism evidence="1 2">
    <name type="scientific">Sphingomonas gilva</name>
    <dbReference type="NCBI Taxonomy" id="2305907"/>
    <lineage>
        <taxon>Bacteria</taxon>
        <taxon>Pseudomonadati</taxon>
        <taxon>Pseudomonadota</taxon>
        <taxon>Alphaproteobacteria</taxon>
        <taxon>Sphingomonadales</taxon>
        <taxon>Sphingomonadaceae</taxon>
        <taxon>Sphingomonas</taxon>
    </lineage>
</organism>
<keyword evidence="2" id="KW-1185">Reference proteome</keyword>
<dbReference type="Proteomes" id="UP000266693">
    <property type="component" value="Unassembled WGS sequence"/>
</dbReference>
<dbReference type="RefSeq" id="WP_118862607.1">
    <property type="nucleotide sequence ID" value="NZ_QWLV01000001.1"/>
</dbReference>
<accession>A0A396RRR6</accession>
<proteinExistence type="predicted"/>
<evidence type="ECO:0000313" key="2">
    <source>
        <dbReference type="Proteomes" id="UP000266693"/>
    </source>
</evidence>
<reference evidence="1 2" key="1">
    <citation type="submission" date="2018-08" db="EMBL/GenBank/DDBJ databases">
        <title>The multiple taxonomic identification of Sphingomonas gilva.</title>
        <authorList>
            <person name="Zhu D."/>
            <person name="Zheng S."/>
        </authorList>
    </citation>
    <scope>NUCLEOTIDE SEQUENCE [LARGE SCALE GENOMIC DNA]</scope>
    <source>
        <strain evidence="1 2">ZDH117</strain>
    </source>
</reference>
<dbReference type="AlphaFoldDB" id="A0A396RRR6"/>
<gene>
    <name evidence="1" type="ORF">D1610_02990</name>
</gene>